<evidence type="ECO:0000313" key="2">
    <source>
        <dbReference type="EMBL" id="KAF4943311.1"/>
    </source>
</evidence>
<protein>
    <submittedName>
        <fullName evidence="2">Uncharacterized protein</fullName>
    </submittedName>
</protein>
<sequence>MATSLSAAEFAALGDDELGHFMANHRSSDGRYELPVDGWDKLSKDERDRLASRLKDQGRQLDQSITSACPQLDLDDLDARLHQVSCNKPFSLRSESLNIFRSRSPTPPLDPTIHESEAYYELVDEGGRSLYPINLIRDVFQNPENYEELLRPWQVNISPVSPSGIFQKQLQRWRDFRKWQRDNRGIGDGDGDFPAYVDRQRHVIKRDLRAKVAAKLLDEIEADPSCLKPEWEDEQWKREQQRRLYREADCRGFHDYAKAMKHRLTHHDFTRPFELDEDPEKQDKLTTWIEYLNYECWWLDKYTRDIERLELQHDELWQDLVNKKILRPHETKNFLHNTLIPIERTHKRENAEKKVERAESEAKRIYALTQKDPKRLSIPKATRVAMLKQSTERLLAAKRQLELTRIRNDGLKQFIQATFDYDAAKGDAARHHTLVQWVLDQVALVEAEVKPSKSSRPVFDGRKTKRKRDQDDEFLEQNSKRRRDQEAGSLEATRVQSKPRMTVDQEVPRGSQSDNLAASYSYQDSLAPTPQRPRRSSRIAARQDQCTASLEPHITQPISRSRLGGVSCPITRVAHDDRGHES</sequence>
<dbReference type="EMBL" id="JABFAI010000584">
    <property type="protein sequence ID" value="KAF4943311.1"/>
    <property type="molecule type" value="Genomic_DNA"/>
</dbReference>
<reference evidence="2" key="2">
    <citation type="submission" date="2020-05" db="EMBL/GenBank/DDBJ databases">
        <authorList>
            <person name="Kim H.-S."/>
            <person name="Proctor R.H."/>
            <person name="Brown D.W."/>
        </authorList>
    </citation>
    <scope>NUCLEOTIDE SEQUENCE</scope>
    <source>
        <strain evidence="2">NRRL 45417</strain>
    </source>
</reference>
<dbReference type="AlphaFoldDB" id="A0A8H4SPG3"/>
<feature type="region of interest" description="Disordered" evidence="1">
    <location>
        <begin position="450"/>
        <end position="564"/>
    </location>
</feature>
<keyword evidence="3" id="KW-1185">Reference proteome</keyword>
<name>A0A8H4SPG3_9HYPO</name>
<dbReference type="Proteomes" id="UP000604273">
    <property type="component" value="Unassembled WGS sequence"/>
</dbReference>
<evidence type="ECO:0000313" key="3">
    <source>
        <dbReference type="Proteomes" id="UP000604273"/>
    </source>
</evidence>
<evidence type="ECO:0000256" key="1">
    <source>
        <dbReference type="SAM" id="MobiDB-lite"/>
    </source>
</evidence>
<accession>A0A8H4SPG3</accession>
<feature type="compositionally biased region" description="Polar residues" evidence="1">
    <location>
        <begin position="510"/>
        <end position="528"/>
    </location>
</feature>
<reference evidence="2" key="1">
    <citation type="journal article" date="2020" name="BMC Genomics">
        <title>Correction to: Identification and distribution of gene clusters required for synthesis of sphingolipid metabolism inhibitors in diverse species of the filamentous fungus Fusarium.</title>
        <authorList>
            <person name="Kim H.S."/>
            <person name="Lohmar J.M."/>
            <person name="Busman M."/>
            <person name="Brown D.W."/>
            <person name="Naumann T.A."/>
            <person name="Divon H.H."/>
            <person name="Lysoe E."/>
            <person name="Uhlig S."/>
            <person name="Proctor R.H."/>
        </authorList>
    </citation>
    <scope>NUCLEOTIDE SEQUENCE</scope>
    <source>
        <strain evidence="2">NRRL 45417</strain>
    </source>
</reference>
<gene>
    <name evidence="2" type="ORF">FGADI_13500</name>
</gene>
<comment type="caution">
    <text evidence="2">The sequence shown here is derived from an EMBL/GenBank/DDBJ whole genome shotgun (WGS) entry which is preliminary data.</text>
</comment>
<dbReference type="OrthoDB" id="5419928at2759"/>
<proteinExistence type="predicted"/>
<organism evidence="2 3">
    <name type="scientific">Fusarium gaditjirri</name>
    <dbReference type="NCBI Taxonomy" id="282569"/>
    <lineage>
        <taxon>Eukaryota</taxon>
        <taxon>Fungi</taxon>
        <taxon>Dikarya</taxon>
        <taxon>Ascomycota</taxon>
        <taxon>Pezizomycotina</taxon>
        <taxon>Sordariomycetes</taxon>
        <taxon>Hypocreomycetidae</taxon>
        <taxon>Hypocreales</taxon>
        <taxon>Nectriaceae</taxon>
        <taxon>Fusarium</taxon>
        <taxon>Fusarium nisikadoi species complex</taxon>
    </lineage>
</organism>